<protein>
    <recommendedName>
        <fullName evidence="1">Alpha-(1,6)-fucosyltransferase N- and catalytic domain-containing protein</fullName>
    </recommendedName>
</protein>
<feature type="non-terminal residue" evidence="2">
    <location>
        <position position="1"/>
    </location>
</feature>
<evidence type="ECO:0000259" key="1">
    <source>
        <dbReference type="Pfam" id="PF19745"/>
    </source>
</evidence>
<dbReference type="PANTHER" id="PTHR13132">
    <property type="entry name" value="ALPHA- 1,6 -FUCOSYLTRANSFERASE"/>
    <property type="match status" value="1"/>
</dbReference>
<dbReference type="AlphaFoldDB" id="A0AAE0KUU6"/>
<dbReference type="Pfam" id="PF19745">
    <property type="entry name" value="FUT8_N_cat"/>
    <property type="match status" value="1"/>
</dbReference>
<dbReference type="InterPro" id="IPR045573">
    <property type="entry name" value="Fut8_N_cat"/>
</dbReference>
<evidence type="ECO:0000313" key="2">
    <source>
        <dbReference type="EMBL" id="KAK3261588.1"/>
    </source>
</evidence>
<comment type="caution">
    <text evidence="2">The sequence shown here is derived from an EMBL/GenBank/DDBJ whole genome shotgun (WGS) entry which is preliminary data.</text>
</comment>
<reference evidence="2 3" key="1">
    <citation type="journal article" date="2015" name="Genome Biol. Evol.">
        <title>Comparative Genomics of a Bacterivorous Green Alga Reveals Evolutionary Causalities and Consequences of Phago-Mixotrophic Mode of Nutrition.</title>
        <authorList>
            <person name="Burns J.A."/>
            <person name="Paasch A."/>
            <person name="Narechania A."/>
            <person name="Kim E."/>
        </authorList>
    </citation>
    <scope>NUCLEOTIDE SEQUENCE [LARGE SCALE GENOMIC DNA]</scope>
    <source>
        <strain evidence="2 3">PLY_AMNH</strain>
    </source>
</reference>
<accession>A0AAE0KUU6</accession>
<dbReference type="GO" id="GO:0046921">
    <property type="term" value="F:alpha-(1-&gt;6)-fucosyltransferase activity"/>
    <property type="evidence" value="ECO:0007669"/>
    <property type="project" value="TreeGrafter"/>
</dbReference>
<dbReference type="EMBL" id="LGRX02016802">
    <property type="protein sequence ID" value="KAK3261588.1"/>
    <property type="molecule type" value="Genomic_DNA"/>
</dbReference>
<dbReference type="Proteomes" id="UP001190700">
    <property type="component" value="Unassembled WGS sequence"/>
</dbReference>
<name>A0AAE0KUU6_9CHLO</name>
<evidence type="ECO:0000313" key="3">
    <source>
        <dbReference type="Proteomes" id="UP001190700"/>
    </source>
</evidence>
<dbReference type="GO" id="GO:0006487">
    <property type="term" value="P:protein N-linked glycosylation"/>
    <property type="evidence" value="ECO:0007669"/>
    <property type="project" value="TreeGrafter"/>
</dbReference>
<keyword evidence="3" id="KW-1185">Reference proteome</keyword>
<organism evidence="2 3">
    <name type="scientific">Cymbomonas tetramitiformis</name>
    <dbReference type="NCBI Taxonomy" id="36881"/>
    <lineage>
        <taxon>Eukaryota</taxon>
        <taxon>Viridiplantae</taxon>
        <taxon>Chlorophyta</taxon>
        <taxon>Pyramimonadophyceae</taxon>
        <taxon>Pyramimonadales</taxon>
        <taxon>Pyramimonadaceae</taxon>
        <taxon>Cymbomonas</taxon>
    </lineage>
</organism>
<sequence length="568" mass="62686">TVGAVSTALARRCCAGGAESAATVSAACGVAGAAPPYGQRGESACACPDTMCVAGLKRSHTVGARSHTATSAAPVIAGRGMRNIHNRSKLETMMALPKLPSRFDESLFNICEVGFRFREVLKSMHSYLHGYSGLDKRTALEYCTAHARRPLQAAVHSAAAISPPPPSPPLESPPPAFGAVSTLSESFCYNMFDLPNNYPEMHHQFLPPDRWQGATAGVTNIPPKIPFNTHAVRACARLVHTQPQNGVGSTLHSYVKPLLYSWMRNWTLQTPDWNGLTDESCIGNGKSRTPECYVQPWGKCKSIPGLATVQLDRNESTWDTRYDILDQRWGFPMHWGLEAGSTVKKGSAKNMLWLAGQAIAHLTRVRPEIESETQQAWKDSGLSAAAKPILGVHVRQGDSCLPDEMMYTARECHELEAYMPAIRNMIERYGYRTVYLVSDTMEVYDQTKQNPLPNKANWLVRRPEVAIQQSRLMQKYKFENGRRQMKVSGLVSNWLVDVGMLAMTDGFVGKFTSNTDRFVLELMAGRSQSGACLKPYYSIDGTGYCFHYGQFGGRRLTKGGVERGQFVC</sequence>
<dbReference type="PANTHER" id="PTHR13132:SF29">
    <property type="entry name" value="ALPHA-(1,6)-FUCOSYLTRANSFERASE"/>
    <property type="match status" value="1"/>
</dbReference>
<dbReference type="Gene3D" id="3.40.50.11350">
    <property type="match status" value="1"/>
</dbReference>
<gene>
    <name evidence="2" type="ORF">CYMTET_29507</name>
</gene>
<feature type="domain" description="Alpha-(1,6)-fucosyltransferase N- and catalytic" evidence="1">
    <location>
        <begin position="348"/>
        <end position="528"/>
    </location>
</feature>
<proteinExistence type="predicted"/>